<dbReference type="OrthoDB" id="3322489at2"/>
<dbReference type="GO" id="GO:0004519">
    <property type="term" value="F:endonuclease activity"/>
    <property type="evidence" value="ECO:0007669"/>
    <property type="project" value="UniProtKB-KW"/>
</dbReference>
<accession>A0A0D5YK25</accession>
<dbReference type="Pfam" id="PF20469">
    <property type="entry name" value="OLD-like_TOPRIM"/>
    <property type="match status" value="1"/>
</dbReference>
<evidence type="ECO:0000259" key="1">
    <source>
        <dbReference type="Pfam" id="PF13175"/>
    </source>
</evidence>
<dbReference type="Proteomes" id="UP000032746">
    <property type="component" value="Chromosome"/>
</dbReference>
<feature type="domain" description="Endonuclease GajA/Old nuclease/RecF-like AAA" evidence="1">
    <location>
        <begin position="1"/>
        <end position="64"/>
    </location>
</feature>
<dbReference type="InterPro" id="IPR041685">
    <property type="entry name" value="AAA_GajA/Old/RecF-like"/>
</dbReference>
<dbReference type="InterPro" id="IPR027417">
    <property type="entry name" value="P-loop_NTPase"/>
</dbReference>
<dbReference type="Pfam" id="PF13175">
    <property type="entry name" value="AAA_15"/>
    <property type="match status" value="2"/>
</dbReference>
<proteinExistence type="predicted"/>
<evidence type="ECO:0000313" key="4">
    <source>
        <dbReference type="EMBL" id="MVM91990.1"/>
    </source>
</evidence>
<reference evidence="4 6" key="3">
    <citation type="submission" date="2019-11" db="EMBL/GenBank/DDBJ databases">
        <title>Multidrug-resistant Acinetobacter baumannii moving toward extensively drug-resistant over fifteen years in South of Brazil.</title>
        <authorList>
            <person name="Fedrigo N.H."/>
            <person name="Cerdeira L."/>
            <person name="Fuga B."/>
            <person name="Marini P.V.B."/>
            <person name="Shinohara D.R."/>
            <person name="Carrara-Marroni F.E."/>
            <person name="Lincopan N."/>
            <person name="Tognim M.C.B."/>
        </authorList>
    </citation>
    <scope>NUCLEOTIDE SEQUENCE [LARGE SCALE GENOMIC DNA]</scope>
    <source>
        <strain evidence="4 6">Ac576</strain>
    </source>
</reference>
<sequence>MHLKNLKIRNFRNFESIDIPLSDNIVLLGENRTGKSNLIFAMRLVIDQNLSDSARQLKLSDFWDGCDLFTKPQIEVHLDFTDFENDPDLTALLTDYRLASDPHTVRLSYIFRCKAECTGLPTSSEDFEFLIYGGDVEEKPINNQVRRRISLDLLDALRDAENQLGSWRNSPLRPLIENAMRAIDSTTLTTISADLEAANKKIVEQPQIKVLDSSLSKQILSLSGKGHDLKPSLRFSNADPLRLFRSLGMYIDEGKRSINEASLGSANVILMALKLEEFSWRKEKNERNYSLLCIEEPEAHLHPQLQRSVFKNIFNEKDSAQALIITSHSPTLAAVVPLRSIVNLRQINNSTKAFSLANLPIDEDEKDDIERYLIATRSEILFSKGIIFVEGDAEEALIPSFAELLGYDLDGFGITVCNIGGVNFKPYVKLASSLGIPFTIITDWDPLDGTKQPLGKKRTVEIWDAAGEVNLSTFRLTQEQREWCDNASYDQFSAQWAKYGIFLNDQTFEVAIAQTPNLSEILLDILDEQGFGPQRTQRIKEWRGDHTKINNENLLSMIKDIGKGRLSGKIKKRITASGTINPPAYITNAIEYMVKNV</sequence>
<organism evidence="3 5">
    <name type="scientific">Acinetobacter baumannii</name>
    <dbReference type="NCBI Taxonomy" id="470"/>
    <lineage>
        <taxon>Bacteria</taxon>
        <taxon>Pseudomonadati</taxon>
        <taxon>Pseudomonadota</taxon>
        <taxon>Gammaproteobacteria</taxon>
        <taxon>Moraxellales</taxon>
        <taxon>Moraxellaceae</taxon>
        <taxon>Acinetobacter</taxon>
        <taxon>Acinetobacter calcoaceticus/baumannii complex</taxon>
    </lineage>
</organism>
<name>A0A0D5YK25_ACIBA</name>
<feature type="domain" description="OLD protein-like TOPRIM" evidence="2">
    <location>
        <begin position="381"/>
        <end position="445"/>
    </location>
</feature>
<dbReference type="InterPro" id="IPR034139">
    <property type="entry name" value="TOPRIM_OLD"/>
</dbReference>
<protein>
    <submittedName>
        <fullName evidence="4">AAA family ATPase</fullName>
    </submittedName>
    <submittedName>
        <fullName evidence="3">Endonuclease</fullName>
    </submittedName>
</protein>
<dbReference type="PATRIC" id="fig|470.1314.peg.2076"/>
<dbReference type="InterPro" id="IPR051396">
    <property type="entry name" value="Bact_Antivir_Def_Nuclease"/>
</dbReference>
<dbReference type="EMBL" id="CP008706">
    <property type="protein sequence ID" value="AKA32248.1"/>
    <property type="molecule type" value="Genomic_DNA"/>
</dbReference>
<dbReference type="AlphaFoldDB" id="A0A0D5YK25"/>
<dbReference type="Gene3D" id="3.40.50.300">
    <property type="entry name" value="P-loop containing nucleotide triphosphate hydrolases"/>
    <property type="match status" value="1"/>
</dbReference>
<gene>
    <name evidence="3" type="ORF">ABUW_2522</name>
    <name evidence="4" type="ORF">GNY86_10710</name>
</gene>
<evidence type="ECO:0000313" key="6">
    <source>
        <dbReference type="Proteomes" id="UP000439424"/>
    </source>
</evidence>
<reference evidence="5" key="2">
    <citation type="submission" date="2015-03" db="EMBL/GenBank/DDBJ databases">
        <authorList>
            <person name="Gallagher L.A."/>
            <person name="Hayden H.S."/>
            <person name="Weiss E.J."/>
            <person name="Hager K.R."/>
            <person name="Ramage E."/>
            <person name="Radey M.R."/>
            <person name="Bydalek R."/>
            <person name="Manoil C."/>
            <person name="Miller S.I."/>
            <person name="Brittnacher M.J."/>
        </authorList>
    </citation>
    <scope>NUCLEOTIDE SEQUENCE [LARGE SCALE GENOMIC DNA]</scope>
    <source>
        <strain evidence="5">AB5075-UW</strain>
    </source>
</reference>
<reference evidence="3 5" key="1">
    <citation type="journal article" date="2015" name="J. Bacteriol.">
        <title>Resources for Genetic and Genomic Analysis of Emerging Pathogen Acinetobacter baumannii.</title>
        <authorList>
            <person name="Gallagher L.A."/>
            <person name="Ramage E."/>
            <person name="Weiss E.J."/>
            <person name="Radey M."/>
            <person name="Hayden H.S."/>
            <person name="Held K.G."/>
            <person name="Huse H.K."/>
            <person name="Zurawski D.V."/>
            <person name="Brittnacher M.J."/>
            <person name="Manoil C."/>
        </authorList>
    </citation>
    <scope>NUCLEOTIDE SEQUENCE [LARGE SCALE GENOMIC DNA]</scope>
    <source>
        <strain evidence="3 5">AB5075-UW</strain>
    </source>
</reference>
<keyword evidence="3" id="KW-0378">Hydrolase</keyword>
<dbReference type="RefSeq" id="WP_005115822.1">
    <property type="nucleotide sequence ID" value="NZ_AP031576.1"/>
</dbReference>
<dbReference type="Proteomes" id="UP000439424">
    <property type="component" value="Unassembled WGS sequence"/>
</dbReference>
<dbReference type="PANTHER" id="PTHR43581">
    <property type="entry name" value="ATP/GTP PHOSPHATASE"/>
    <property type="match status" value="1"/>
</dbReference>
<evidence type="ECO:0000259" key="2">
    <source>
        <dbReference type="Pfam" id="PF20469"/>
    </source>
</evidence>
<dbReference type="EMBL" id="WPIP01000068">
    <property type="protein sequence ID" value="MVM91990.1"/>
    <property type="molecule type" value="Genomic_DNA"/>
</dbReference>
<feature type="domain" description="Endonuclease GajA/Old nuclease/RecF-like AAA" evidence="1">
    <location>
        <begin position="188"/>
        <end position="333"/>
    </location>
</feature>
<keyword evidence="3" id="KW-0255">Endonuclease</keyword>
<dbReference type="PANTHER" id="PTHR43581:SF4">
    <property type="entry name" value="ATP_GTP PHOSPHATASE"/>
    <property type="match status" value="1"/>
</dbReference>
<evidence type="ECO:0000313" key="5">
    <source>
        <dbReference type="Proteomes" id="UP000032746"/>
    </source>
</evidence>
<dbReference type="SUPFAM" id="SSF52540">
    <property type="entry name" value="P-loop containing nucleoside triphosphate hydrolases"/>
    <property type="match status" value="1"/>
</dbReference>
<keyword evidence="3" id="KW-0540">Nuclease</keyword>
<dbReference type="CDD" id="cd01026">
    <property type="entry name" value="TOPRIM_OLD"/>
    <property type="match status" value="1"/>
</dbReference>
<evidence type="ECO:0000313" key="3">
    <source>
        <dbReference type="EMBL" id="AKA32248.1"/>
    </source>
</evidence>